<evidence type="ECO:0000313" key="3">
    <source>
        <dbReference type="Proteomes" id="UP000077266"/>
    </source>
</evidence>
<dbReference type="InterPro" id="IPR010935">
    <property type="entry name" value="SMC_hinge"/>
</dbReference>
<dbReference type="Pfam" id="PF06470">
    <property type="entry name" value="SMC_hinge"/>
    <property type="match status" value="1"/>
</dbReference>
<dbReference type="EMBL" id="KV425916">
    <property type="protein sequence ID" value="KZV98658.1"/>
    <property type="molecule type" value="Genomic_DNA"/>
</dbReference>
<reference evidence="2 3" key="1">
    <citation type="journal article" date="2016" name="Mol. Biol. Evol.">
        <title>Comparative Genomics of Early-Diverging Mushroom-Forming Fungi Provides Insights into the Origins of Lignocellulose Decay Capabilities.</title>
        <authorList>
            <person name="Nagy L.G."/>
            <person name="Riley R."/>
            <person name="Tritt A."/>
            <person name="Adam C."/>
            <person name="Daum C."/>
            <person name="Floudas D."/>
            <person name="Sun H."/>
            <person name="Yadav J.S."/>
            <person name="Pangilinan J."/>
            <person name="Larsson K.H."/>
            <person name="Matsuura K."/>
            <person name="Barry K."/>
            <person name="Labutti K."/>
            <person name="Kuo R."/>
            <person name="Ohm R.A."/>
            <person name="Bhattacharya S.S."/>
            <person name="Shirouzu T."/>
            <person name="Yoshinaga Y."/>
            <person name="Martin F.M."/>
            <person name="Grigoriev I.V."/>
            <person name="Hibbett D.S."/>
        </authorList>
    </citation>
    <scope>NUCLEOTIDE SEQUENCE [LARGE SCALE GENOMIC DNA]</scope>
    <source>
        <strain evidence="2 3">HHB12029</strain>
    </source>
</reference>
<dbReference type="AlphaFoldDB" id="A0A165M273"/>
<dbReference type="PANTHER" id="PTHR43977">
    <property type="entry name" value="STRUCTURAL MAINTENANCE OF CHROMOSOMES PROTEIN 3"/>
    <property type="match status" value="1"/>
</dbReference>
<sequence>PLIDKLTYDDAYGKAMQEVFGRTDVCRDLNVAAAYVRSHGLNTITLDGDEVDRKGALTSGFHD</sequence>
<dbReference type="OrthoDB" id="431497at2759"/>
<proteinExistence type="predicted"/>
<feature type="non-terminal residue" evidence="2">
    <location>
        <position position="1"/>
    </location>
</feature>
<dbReference type="STRING" id="1314781.A0A165M273"/>
<dbReference type="Proteomes" id="UP000077266">
    <property type="component" value="Unassembled WGS sequence"/>
</dbReference>
<dbReference type="InParanoid" id="A0A165M273"/>
<dbReference type="InterPro" id="IPR036277">
    <property type="entry name" value="SMC_hinge_sf"/>
</dbReference>
<dbReference type="GO" id="GO:0005524">
    <property type="term" value="F:ATP binding"/>
    <property type="evidence" value="ECO:0007669"/>
    <property type="project" value="InterPro"/>
</dbReference>
<accession>A0A165M273</accession>
<dbReference type="Gene3D" id="3.30.70.1620">
    <property type="match status" value="1"/>
</dbReference>
<dbReference type="GO" id="GO:0007059">
    <property type="term" value="P:chromosome segregation"/>
    <property type="evidence" value="ECO:0007669"/>
    <property type="project" value="UniProtKB-ARBA"/>
</dbReference>
<dbReference type="GO" id="GO:0051276">
    <property type="term" value="P:chromosome organization"/>
    <property type="evidence" value="ECO:0007669"/>
    <property type="project" value="InterPro"/>
</dbReference>
<feature type="non-terminal residue" evidence="2">
    <location>
        <position position="63"/>
    </location>
</feature>
<dbReference type="SUPFAM" id="SSF75553">
    <property type="entry name" value="Smc hinge domain"/>
    <property type="match status" value="1"/>
</dbReference>
<gene>
    <name evidence="2" type="ORF">EXIGLDRAFT_562784</name>
</gene>
<dbReference type="GO" id="GO:0005694">
    <property type="term" value="C:chromosome"/>
    <property type="evidence" value="ECO:0007669"/>
    <property type="project" value="InterPro"/>
</dbReference>
<keyword evidence="3" id="KW-1185">Reference proteome</keyword>
<name>A0A165M273_EXIGL</name>
<feature type="domain" description="SMC hinge" evidence="1">
    <location>
        <begin position="1"/>
        <end position="35"/>
    </location>
</feature>
<protein>
    <recommendedName>
        <fullName evidence="1">SMC hinge domain-containing protein</fullName>
    </recommendedName>
</protein>
<evidence type="ECO:0000259" key="1">
    <source>
        <dbReference type="Pfam" id="PF06470"/>
    </source>
</evidence>
<organism evidence="2 3">
    <name type="scientific">Exidia glandulosa HHB12029</name>
    <dbReference type="NCBI Taxonomy" id="1314781"/>
    <lineage>
        <taxon>Eukaryota</taxon>
        <taxon>Fungi</taxon>
        <taxon>Dikarya</taxon>
        <taxon>Basidiomycota</taxon>
        <taxon>Agaricomycotina</taxon>
        <taxon>Agaricomycetes</taxon>
        <taxon>Auriculariales</taxon>
        <taxon>Exidiaceae</taxon>
        <taxon>Exidia</taxon>
    </lineage>
</organism>
<evidence type="ECO:0000313" key="2">
    <source>
        <dbReference type="EMBL" id="KZV98658.1"/>
    </source>
</evidence>